<accession>A0A1E3H424</accession>
<protein>
    <recommendedName>
        <fullName evidence="4">Lipoprotein</fullName>
    </recommendedName>
</protein>
<evidence type="ECO:0000313" key="2">
    <source>
        <dbReference type="EMBL" id="ODN70536.1"/>
    </source>
</evidence>
<evidence type="ECO:0000313" key="3">
    <source>
        <dbReference type="Proteomes" id="UP000094622"/>
    </source>
</evidence>
<dbReference type="AlphaFoldDB" id="A0A1E3H424"/>
<keyword evidence="3" id="KW-1185">Reference proteome</keyword>
<gene>
    <name evidence="2" type="ORF">A6302_02138</name>
</gene>
<reference evidence="2 3" key="1">
    <citation type="submission" date="2016-07" db="EMBL/GenBank/DDBJ databases">
        <title>Draft Genome Sequence of Methylobrevis pamukkalensis PK2.</title>
        <authorList>
            <person name="Vasilenko O.V."/>
            <person name="Doronina N.V."/>
            <person name="Shmareva M.N."/>
            <person name="Tarlachkov S.V."/>
            <person name="Mustakhimov I."/>
            <person name="Trotsenko Y.A."/>
        </authorList>
    </citation>
    <scope>NUCLEOTIDE SEQUENCE [LARGE SCALE GENOMIC DNA]</scope>
    <source>
        <strain evidence="2 3">PK2</strain>
    </source>
</reference>
<comment type="caution">
    <text evidence="2">The sequence shown here is derived from an EMBL/GenBank/DDBJ whole genome shotgun (WGS) entry which is preliminary data.</text>
</comment>
<sequence>MKKSLLALGILAPLALAACVTAPQLPPSSTRIAVVEAQKKDIAINRNRGMISYEEAARRQFAIEQASYALRPSEIRFWNEAIATARMADEGRISKQEYQRRIQIAYARDVGA</sequence>
<dbReference type="EMBL" id="MCRJ01000047">
    <property type="protein sequence ID" value="ODN70536.1"/>
    <property type="molecule type" value="Genomic_DNA"/>
</dbReference>
<evidence type="ECO:0000256" key="1">
    <source>
        <dbReference type="SAM" id="SignalP"/>
    </source>
</evidence>
<organism evidence="2 3">
    <name type="scientific">Methylobrevis pamukkalensis</name>
    <dbReference type="NCBI Taxonomy" id="1439726"/>
    <lineage>
        <taxon>Bacteria</taxon>
        <taxon>Pseudomonadati</taxon>
        <taxon>Pseudomonadota</taxon>
        <taxon>Alphaproteobacteria</taxon>
        <taxon>Hyphomicrobiales</taxon>
        <taxon>Pleomorphomonadaceae</taxon>
        <taxon>Methylobrevis</taxon>
    </lineage>
</organism>
<dbReference type="RefSeq" id="WP_069306849.1">
    <property type="nucleotide sequence ID" value="NZ_MCRJ01000047.1"/>
</dbReference>
<dbReference type="PROSITE" id="PS51257">
    <property type="entry name" value="PROKAR_LIPOPROTEIN"/>
    <property type="match status" value="1"/>
</dbReference>
<name>A0A1E3H424_9HYPH</name>
<feature type="chain" id="PRO_5009128943" description="Lipoprotein" evidence="1">
    <location>
        <begin position="18"/>
        <end position="112"/>
    </location>
</feature>
<feature type="signal peptide" evidence="1">
    <location>
        <begin position="1"/>
        <end position="17"/>
    </location>
</feature>
<dbReference type="Proteomes" id="UP000094622">
    <property type="component" value="Unassembled WGS sequence"/>
</dbReference>
<evidence type="ECO:0008006" key="4">
    <source>
        <dbReference type="Google" id="ProtNLM"/>
    </source>
</evidence>
<proteinExistence type="predicted"/>
<dbReference type="OrthoDB" id="8455204at2"/>
<keyword evidence="1" id="KW-0732">Signal</keyword>